<evidence type="ECO:0000256" key="5">
    <source>
        <dbReference type="ARBA" id="ARBA00023004"/>
    </source>
</evidence>
<evidence type="ECO:0000256" key="6">
    <source>
        <dbReference type="ARBA" id="ARBA00025737"/>
    </source>
</evidence>
<protein>
    <submittedName>
        <fullName evidence="9">Dyp-type peroxidase</fullName>
    </submittedName>
</protein>
<keyword evidence="3" id="KW-0479">Metal-binding</keyword>
<dbReference type="PANTHER" id="PTHR30521:SF0">
    <property type="entry name" value="DYP-TYPE PEROXIDASE FAMILY PROTEIN"/>
    <property type="match status" value="1"/>
</dbReference>
<dbReference type="PROSITE" id="PS51404">
    <property type="entry name" value="DYP_PEROXIDASE"/>
    <property type="match status" value="1"/>
</dbReference>
<keyword evidence="5" id="KW-0408">Iron</keyword>
<evidence type="ECO:0000313" key="9">
    <source>
        <dbReference type="EMBL" id="GAA4884186.1"/>
    </source>
</evidence>
<evidence type="ECO:0000259" key="7">
    <source>
        <dbReference type="Pfam" id="PF04261"/>
    </source>
</evidence>
<comment type="caution">
    <text evidence="9">The sequence shown here is derived from an EMBL/GenBank/DDBJ whole genome shotgun (WGS) entry which is preliminary data.</text>
</comment>
<gene>
    <name evidence="9" type="ORF">GCM10023333_18160</name>
</gene>
<dbReference type="Pfam" id="PF04261">
    <property type="entry name" value="Dyp_perox_N"/>
    <property type="match status" value="1"/>
</dbReference>
<dbReference type="InterPro" id="IPR011008">
    <property type="entry name" value="Dimeric_a/b-barrel"/>
</dbReference>
<dbReference type="PANTHER" id="PTHR30521">
    <property type="entry name" value="DEFERROCHELATASE/PEROXIDASE"/>
    <property type="match status" value="1"/>
</dbReference>
<evidence type="ECO:0000256" key="2">
    <source>
        <dbReference type="ARBA" id="ARBA00022559"/>
    </source>
</evidence>
<keyword evidence="4" id="KW-0560">Oxidoreductase</keyword>
<evidence type="ECO:0000256" key="3">
    <source>
        <dbReference type="ARBA" id="ARBA00022723"/>
    </source>
</evidence>
<evidence type="ECO:0000256" key="1">
    <source>
        <dbReference type="ARBA" id="ARBA00001970"/>
    </source>
</evidence>
<dbReference type="EMBL" id="BAABJZ010000024">
    <property type="protein sequence ID" value="GAA4884186.1"/>
    <property type="molecule type" value="Genomic_DNA"/>
</dbReference>
<evidence type="ECO:0000256" key="4">
    <source>
        <dbReference type="ARBA" id="ARBA00023002"/>
    </source>
</evidence>
<name>A0ABP9ES63_9GAMM</name>
<dbReference type="SUPFAM" id="SSF54909">
    <property type="entry name" value="Dimeric alpha+beta barrel"/>
    <property type="match status" value="1"/>
</dbReference>
<evidence type="ECO:0000313" key="10">
    <source>
        <dbReference type="Proteomes" id="UP001499988"/>
    </source>
</evidence>
<proteinExistence type="inferred from homology"/>
<organism evidence="9 10">
    <name type="scientific">Ferrimonas pelagia</name>
    <dbReference type="NCBI Taxonomy" id="1177826"/>
    <lineage>
        <taxon>Bacteria</taxon>
        <taxon>Pseudomonadati</taxon>
        <taxon>Pseudomonadota</taxon>
        <taxon>Gammaproteobacteria</taxon>
        <taxon>Alteromonadales</taxon>
        <taxon>Ferrimonadaceae</taxon>
        <taxon>Ferrimonas</taxon>
    </lineage>
</organism>
<accession>A0ABP9ES63</accession>
<feature type="domain" description="Dyp-type peroxidase C-terminal" evidence="8">
    <location>
        <begin position="148"/>
        <end position="309"/>
    </location>
</feature>
<feature type="domain" description="Dyp-type peroxidase N-terminal" evidence="7">
    <location>
        <begin position="69"/>
        <end position="145"/>
    </location>
</feature>
<dbReference type="NCBIfam" id="TIGR01413">
    <property type="entry name" value="Dyp_perox_fam"/>
    <property type="match status" value="1"/>
</dbReference>
<keyword evidence="10" id="KW-1185">Reference proteome</keyword>
<dbReference type="InterPro" id="IPR006314">
    <property type="entry name" value="Dyp_peroxidase"/>
</dbReference>
<keyword evidence="2 9" id="KW-0575">Peroxidase</keyword>
<comment type="similarity">
    <text evidence="6">Belongs to the DyP-type peroxidase family.</text>
</comment>
<dbReference type="InterPro" id="IPR048327">
    <property type="entry name" value="Dyp_perox_N"/>
</dbReference>
<sequence>MASENHNKDTSMPREQGGICAEGNLHGLYLMFNACEGAEAALPRVLAGLASWLQSSADRNADCAFNGFIAVGANYWDTLYPKQRPAELTPFPQFEADDRQAPSQPVDLFVHLRSDRLDVNHVAASEVCRRLIGLADLVEEVRSFRYLDSRDLTGFVDGTENPVGVNRRAVALVGEEDRPFQNGSYIHTQRYVHNMALWDQQSLKTQEDTIGRTKVENHEYPSDAKAPFAHIKRTNLKHADGSSMEILRQSMPYGNMQEQGLFFISCCNTPAHFTAQLRSMVMGEGGHYDHLLKYTQAVTGAAYFAPSIDFLEGAAGL</sequence>
<comment type="cofactor">
    <cofactor evidence="1">
        <name>heme b</name>
        <dbReference type="ChEBI" id="CHEBI:60344"/>
    </cofactor>
</comment>
<dbReference type="Pfam" id="PF20628">
    <property type="entry name" value="Dyp_perox_C"/>
    <property type="match status" value="1"/>
</dbReference>
<reference evidence="10" key="1">
    <citation type="journal article" date="2019" name="Int. J. Syst. Evol. Microbiol.">
        <title>The Global Catalogue of Microorganisms (GCM) 10K type strain sequencing project: providing services to taxonomists for standard genome sequencing and annotation.</title>
        <authorList>
            <consortium name="The Broad Institute Genomics Platform"/>
            <consortium name="The Broad Institute Genome Sequencing Center for Infectious Disease"/>
            <person name="Wu L."/>
            <person name="Ma J."/>
        </authorList>
    </citation>
    <scope>NUCLEOTIDE SEQUENCE [LARGE SCALE GENOMIC DNA]</scope>
    <source>
        <strain evidence="10">JCM 18401</strain>
    </source>
</reference>
<evidence type="ECO:0000259" key="8">
    <source>
        <dbReference type="Pfam" id="PF20628"/>
    </source>
</evidence>
<dbReference type="InterPro" id="IPR048328">
    <property type="entry name" value="Dyp_perox_C"/>
</dbReference>
<dbReference type="GO" id="GO:0004601">
    <property type="term" value="F:peroxidase activity"/>
    <property type="evidence" value="ECO:0007669"/>
    <property type="project" value="UniProtKB-KW"/>
</dbReference>
<dbReference type="Proteomes" id="UP001499988">
    <property type="component" value="Unassembled WGS sequence"/>
</dbReference>